<dbReference type="InterPro" id="IPR044859">
    <property type="entry name" value="Allene_oxi_cyc_Dirigent"/>
</dbReference>
<name>A0ABD1HDP7_SALDI</name>
<dbReference type="InterPro" id="IPR004265">
    <property type="entry name" value="Dirigent"/>
</dbReference>
<keyword evidence="6" id="KW-1185">Reference proteome</keyword>
<dbReference type="Pfam" id="PF03018">
    <property type="entry name" value="Dirigent"/>
    <property type="match status" value="1"/>
</dbReference>
<keyword evidence="4" id="KW-0052">Apoplast</keyword>
<protein>
    <recommendedName>
        <fullName evidence="4">Dirigent protein</fullName>
    </recommendedName>
</protein>
<dbReference type="GO" id="GO:0009699">
    <property type="term" value="P:phenylpropanoid biosynthetic process"/>
    <property type="evidence" value="ECO:0007669"/>
    <property type="project" value="UniProtKB-ARBA"/>
</dbReference>
<evidence type="ECO:0000256" key="3">
    <source>
        <dbReference type="ARBA" id="ARBA00022525"/>
    </source>
</evidence>
<organism evidence="5 6">
    <name type="scientific">Salvia divinorum</name>
    <name type="common">Maria pastora</name>
    <name type="synonym">Diviner's sage</name>
    <dbReference type="NCBI Taxonomy" id="28513"/>
    <lineage>
        <taxon>Eukaryota</taxon>
        <taxon>Viridiplantae</taxon>
        <taxon>Streptophyta</taxon>
        <taxon>Embryophyta</taxon>
        <taxon>Tracheophyta</taxon>
        <taxon>Spermatophyta</taxon>
        <taxon>Magnoliopsida</taxon>
        <taxon>eudicotyledons</taxon>
        <taxon>Gunneridae</taxon>
        <taxon>Pentapetalae</taxon>
        <taxon>asterids</taxon>
        <taxon>lamiids</taxon>
        <taxon>Lamiales</taxon>
        <taxon>Lamiaceae</taxon>
        <taxon>Nepetoideae</taxon>
        <taxon>Mentheae</taxon>
        <taxon>Salviinae</taxon>
        <taxon>Salvia</taxon>
        <taxon>Salvia subgen. Calosphace</taxon>
    </lineage>
</organism>
<feature type="chain" id="PRO_5044526609" description="Dirigent protein" evidence="4">
    <location>
        <begin position="26"/>
        <end position="188"/>
    </location>
</feature>
<feature type="signal peptide" evidence="4">
    <location>
        <begin position="1"/>
        <end position="25"/>
    </location>
</feature>
<evidence type="ECO:0000313" key="5">
    <source>
        <dbReference type="EMBL" id="KAL1554569.1"/>
    </source>
</evidence>
<comment type="caution">
    <text evidence="5">The sequence shown here is derived from an EMBL/GenBank/DDBJ whole genome shotgun (WGS) entry which is preliminary data.</text>
</comment>
<dbReference type="AlphaFoldDB" id="A0ABD1HDP7"/>
<reference evidence="5 6" key="1">
    <citation type="submission" date="2024-06" db="EMBL/GenBank/DDBJ databases">
        <title>A chromosome level genome sequence of Diviner's sage (Salvia divinorum).</title>
        <authorList>
            <person name="Ford S.A."/>
            <person name="Ro D.-K."/>
            <person name="Ness R.W."/>
            <person name="Phillips M.A."/>
        </authorList>
    </citation>
    <scope>NUCLEOTIDE SEQUENCE [LARGE SCALE GENOMIC DNA]</scope>
    <source>
        <strain evidence="5">SAF-2024a</strain>
        <tissue evidence="5">Leaf</tissue>
    </source>
</reference>
<evidence type="ECO:0000256" key="1">
    <source>
        <dbReference type="ARBA" id="ARBA00010746"/>
    </source>
</evidence>
<comment type="function">
    <text evidence="4">Dirigent proteins impart stereoselectivity on the phenoxy radical-coupling reaction, yielding optically active lignans from two molecules of coniferyl alcohol in the biosynthesis of lignans, flavonolignans, and alkaloids and thus plays a central role in plant secondary metabolism.</text>
</comment>
<dbReference type="Proteomes" id="UP001567538">
    <property type="component" value="Unassembled WGS sequence"/>
</dbReference>
<keyword evidence="3 4" id="KW-0964">Secreted</keyword>
<dbReference type="Gene3D" id="2.40.480.10">
    <property type="entry name" value="Allene oxide cyclase-like"/>
    <property type="match status" value="1"/>
</dbReference>
<evidence type="ECO:0000256" key="4">
    <source>
        <dbReference type="RuleBase" id="RU363099"/>
    </source>
</evidence>
<accession>A0ABD1HDP7</accession>
<keyword evidence="4" id="KW-0732">Signal</keyword>
<dbReference type="GO" id="GO:0048046">
    <property type="term" value="C:apoplast"/>
    <property type="evidence" value="ECO:0007669"/>
    <property type="project" value="UniProtKB-SubCell"/>
</dbReference>
<comment type="subunit">
    <text evidence="2 4">Homodimer.</text>
</comment>
<sequence>MAKAKTFSLINLILSLLVISLPSNSQEFSTKLSKRKIGREKLTHLHFYFHDVLHGRHPTAVVVAQASTTASYRYKFGEVLIIDDRLTVGPNLSSRVVGRAQGMYASADVSDAGLLMVFNFVFTDGKFNGSTLSVVGRNAVLSAVREMPIIGGSGIFLFARGYARTRTHFLDLGRGYAVEEYDVYVFHY</sequence>
<dbReference type="EMBL" id="JBEAFC010000006">
    <property type="protein sequence ID" value="KAL1554569.1"/>
    <property type="molecule type" value="Genomic_DNA"/>
</dbReference>
<comment type="subcellular location">
    <subcellularLocation>
        <location evidence="4">Secreted</location>
        <location evidence="4">Extracellular space</location>
        <location evidence="4">Apoplast</location>
    </subcellularLocation>
</comment>
<dbReference type="PANTHER" id="PTHR21495">
    <property type="entry name" value="NUCLEOPORIN-RELATED"/>
    <property type="match status" value="1"/>
</dbReference>
<evidence type="ECO:0000256" key="2">
    <source>
        <dbReference type="ARBA" id="ARBA00011738"/>
    </source>
</evidence>
<comment type="similarity">
    <text evidence="1 4">Belongs to the plant dirigent protein family.</text>
</comment>
<evidence type="ECO:0000313" key="6">
    <source>
        <dbReference type="Proteomes" id="UP001567538"/>
    </source>
</evidence>
<proteinExistence type="inferred from homology"/>
<gene>
    <name evidence="5" type="ORF">AAHA92_15114</name>
</gene>